<evidence type="ECO:0000256" key="2">
    <source>
        <dbReference type="SAM" id="SignalP"/>
    </source>
</evidence>
<organism evidence="3 4">
    <name type="scientific">Aurantiacibacter flavus</name>
    <dbReference type="NCBI Taxonomy" id="3145232"/>
    <lineage>
        <taxon>Bacteria</taxon>
        <taxon>Pseudomonadati</taxon>
        <taxon>Pseudomonadota</taxon>
        <taxon>Alphaproteobacteria</taxon>
        <taxon>Sphingomonadales</taxon>
        <taxon>Erythrobacteraceae</taxon>
        <taxon>Aurantiacibacter</taxon>
    </lineage>
</organism>
<accession>A0ABV0D459</accession>
<dbReference type="PROSITE" id="PS51257">
    <property type="entry name" value="PROKAR_LIPOPROTEIN"/>
    <property type="match status" value="1"/>
</dbReference>
<reference evidence="3 4" key="1">
    <citation type="submission" date="2024-05" db="EMBL/GenBank/DDBJ databases">
        <authorList>
            <person name="Park S."/>
        </authorList>
    </citation>
    <scope>NUCLEOTIDE SEQUENCE [LARGE SCALE GENOMIC DNA]</scope>
    <source>
        <strain evidence="3 4">DGU5</strain>
    </source>
</reference>
<dbReference type="InterPro" id="IPR019734">
    <property type="entry name" value="TPR_rpt"/>
</dbReference>
<sequence>MTARSSKTALRLGLASAIAAALVSGCAGGPVAKSQAARADVPAQLAEANAAVELAEVAVTTNPHDAALRLALGDAYLDAGRFASAETSFTDAMELGDASPRAALSLALAQIAQAKYPEASELLDTWGSEIATADLGLAISLAGQPERGIHIMSNAIRAGENTVKMRQNLAYAFAMAGRWREARLMAQQDLPAGAVDARLEEWAGLASAGAYQHRIAALLGVPVNMQDAGQPVALALSPAQGAPQYAEIESFPTAVYDGAELAALGDVPALGSSVGHAPVTATPAAETAATLAMEPVPNAAARSNNFATTFTDVDHGASTIERATATDSLTFVSTPVVQQVSSAAPARVVAPVAAPVVSRSTAATHLVQLGSFTSETGARRAWNIYLDRFPELASHDMVITQAMVRGKRYWRVSAAGFDRNASTTMCRNVRSAGAGCISWSAANPLPGAVS</sequence>
<keyword evidence="2" id="KW-0732">Signal</keyword>
<evidence type="ECO:0000256" key="1">
    <source>
        <dbReference type="PROSITE-ProRule" id="PRU00339"/>
    </source>
</evidence>
<keyword evidence="4" id="KW-1185">Reference proteome</keyword>
<protein>
    <submittedName>
        <fullName evidence="3">Tetratricopeptide repeat protein</fullName>
    </submittedName>
</protein>
<name>A0ABV0D459_9SPHN</name>
<dbReference type="RefSeq" id="WP_346786204.1">
    <property type="nucleotide sequence ID" value="NZ_JBDLBR010000008.1"/>
</dbReference>
<gene>
    <name evidence="3" type="ORF">ABDJ38_16340</name>
</gene>
<feature type="chain" id="PRO_5046042354" evidence="2">
    <location>
        <begin position="21"/>
        <end position="450"/>
    </location>
</feature>
<dbReference type="Proteomes" id="UP001484535">
    <property type="component" value="Unassembled WGS sequence"/>
</dbReference>
<dbReference type="SUPFAM" id="SSF48452">
    <property type="entry name" value="TPR-like"/>
    <property type="match status" value="1"/>
</dbReference>
<comment type="caution">
    <text evidence="3">The sequence shown here is derived from an EMBL/GenBank/DDBJ whole genome shotgun (WGS) entry which is preliminary data.</text>
</comment>
<dbReference type="InterPro" id="IPR011990">
    <property type="entry name" value="TPR-like_helical_dom_sf"/>
</dbReference>
<feature type="signal peptide" evidence="2">
    <location>
        <begin position="1"/>
        <end position="20"/>
    </location>
</feature>
<evidence type="ECO:0000313" key="4">
    <source>
        <dbReference type="Proteomes" id="UP001484535"/>
    </source>
</evidence>
<dbReference type="Pfam" id="PF14559">
    <property type="entry name" value="TPR_19"/>
    <property type="match status" value="1"/>
</dbReference>
<evidence type="ECO:0000313" key="3">
    <source>
        <dbReference type="EMBL" id="MEN7538745.1"/>
    </source>
</evidence>
<dbReference type="PROSITE" id="PS50005">
    <property type="entry name" value="TPR"/>
    <property type="match status" value="1"/>
</dbReference>
<dbReference type="EMBL" id="JBDLBR010000008">
    <property type="protein sequence ID" value="MEN7538745.1"/>
    <property type="molecule type" value="Genomic_DNA"/>
</dbReference>
<feature type="repeat" description="TPR" evidence="1">
    <location>
        <begin position="66"/>
        <end position="99"/>
    </location>
</feature>
<proteinExistence type="predicted"/>
<keyword evidence="1" id="KW-0802">TPR repeat</keyword>
<dbReference type="Gene3D" id="1.25.40.10">
    <property type="entry name" value="Tetratricopeptide repeat domain"/>
    <property type="match status" value="1"/>
</dbReference>